<dbReference type="GO" id="GO:0051059">
    <property type="term" value="F:NF-kappaB binding"/>
    <property type="evidence" value="ECO:0007669"/>
    <property type="project" value="TreeGrafter"/>
</dbReference>
<gene>
    <name evidence="5" type="primary">cact</name>
    <name evidence="5" type="ORF">Bhyg_03015</name>
</gene>
<dbReference type="PANTHER" id="PTHR46680:SF3">
    <property type="entry name" value="NF-KAPPA-B INHIBITOR CACTUS"/>
    <property type="match status" value="1"/>
</dbReference>
<sequence length="433" mass="48499">MAKSVAKNLDLSKYCKFSRFKMWNQQSAMNVSALEGSERISGSELNCHLLQDKKLFESSGEDSGFLSGPQNLYSSESIDLQSNVLLPDIDNFGDSGAIPDIEDEQQDNTKDPKEKMIFRSGIDANMSEWLCKLNLKDSETPMNNLNNCGKQLHTQAKDQEQNRSILPQRYAGRPLWQTCYLQDADGDTHLHLAILGKYVQAVRAIIRMAPVPAFLDLRNDDAHAPLHFAVMTKQPELVRSLLLAGANANIRDNQGNTPLHLACLNSDTACIYALTAPVTREDLQHGYFLTGRIPQVPAFDLELRNWNGMHCVHIAAQRNDIDTLRLLVRLGADINAKEGRSGYNVLHFACEKSYNQLALFLLSECTQLNIEACTYGQLTAYQIAAEQENHTLMAHLESYGAVLLSPPESDDDSMMDSSEEDFKDYESDDFELN</sequence>
<feature type="compositionally biased region" description="Acidic residues" evidence="4">
    <location>
        <begin position="408"/>
        <end position="433"/>
    </location>
</feature>
<evidence type="ECO:0000256" key="1">
    <source>
        <dbReference type="ARBA" id="ARBA00022737"/>
    </source>
</evidence>
<dbReference type="InterPro" id="IPR036770">
    <property type="entry name" value="Ankyrin_rpt-contain_sf"/>
</dbReference>
<dbReference type="PRINTS" id="PR01415">
    <property type="entry name" value="ANKYRIN"/>
</dbReference>
<evidence type="ECO:0000256" key="4">
    <source>
        <dbReference type="SAM" id="MobiDB-lite"/>
    </source>
</evidence>
<feature type="region of interest" description="Disordered" evidence="4">
    <location>
        <begin position="406"/>
        <end position="433"/>
    </location>
</feature>
<evidence type="ECO:0000256" key="3">
    <source>
        <dbReference type="PROSITE-ProRule" id="PRU00023"/>
    </source>
</evidence>
<evidence type="ECO:0000313" key="6">
    <source>
        <dbReference type="Proteomes" id="UP001151699"/>
    </source>
</evidence>
<dbReference type="GO" id="GO:0071356">
    <property type="term" value="P:cellular response to tumor necrosis factor"/>
    <property type="evidence" value="ECO:0007669"/>
    <property type="project" value="TreeGrafter"/>
</dbReference>
<keyword evidence="2 3" id="KW-0040">ANK repeat</keyword>
<dbReference type="Gene3D" id="1.25.40.20">
    <property type="entry name" value="Ankyrin repeat-containing domain"/>
    <property type="match status" value="1"/>
</dbReference>
<keyword evidence="1" id="KW-0677">Repeat</keyword>
<evidence type="ECO:0000256" key="2">
    <source>
        <dbReference type="ARBA" id="ARBA00023043"/>
    </source>
</evidence>
<dbReference type="InterPro" id="IPR002110">
    <property type="entry name" value="Ankyrin_rpt"/>
</dbReference>
<feature type="repeat" description="ANK" evidence="3">
    <location>
        <begin position="307"/>
        <end position="339"/>
    </location>
</feature>
<name>A0A9Q0NCH9_9DIPT</name>
<accession>A0A9Q0NCH9</accession>
<evidence type="ECO:0000313" key="5">
    <source>
        <dbReference type="EMBL" id="KAJ6647792.1"/>
    </source>
</evidence>
<dbReference type="SUPFAM" id="SSF48403">
    <property type="entry name" value="Ankyrin repeat"/>
    <property type="match status" value="1"/>
</dbReference>
<comment type="caution">
    <text evidence="5">The sequence shown here is derived from an EMBL/GenBank/DDBJ whole genome shotgun (WGS) entry which is preliminary data.</text>
</comment>
<dbReference type="EMBL" id="WJQU01000001">
    <property type="protein sequence ID" value="KAJ6647792.1"/>
    <property type="molecule type" value="Genomic_DNA"/>
</dbReference>
<dbReference type="AlphaFoldDB" id="A0A9Q0NCH9"/>
<proteinExistence type="predicted"/>
<dbReference type="PROSITE" id="PS50088">
    <property type="entry name" value="ANK_REPEAT"/>
    <property type="match status" value="2"/>
</dbReference>
<dbReference type="PROSITE" id="PS50297">
    <property type="entry name" value="ANK_REP_REGION"/>
    <property type="match status" value="2"/>
</dbReference>
<dbReference type="PANTHER" id="PTHR46680">
    <property type="entry name" value="NF-KAPPA-B INHIBITOR ALPHA"/>
    <property type="match status" value="1"/>
</dbReference>
<keyword evidence="6" id="KW-1185">Reference proteome</keyword>
<dbReference type="GO" id="GO:0005829">
    <property type="term" value="C:cytosol"/>
    <property type="evidence" value="ECO:0007669"/>
    <property type="project" value="TreeGrafter"/>
</dbReference>
<organism evidence="5 6">
    <name type="scientific">Pseudolycoriella hygida</name>
    <dbReference type="NCBI Taxonomy" id="35572"/>
    <lineage>
        <taxon>Eukaryota</taxon>
        <taxon>Metazoa</taxon>
        <taxon>Ecdysozoa</taxon>
        <taxon>Arthropoda</taxon>
        <taxon>Hexapoda</taxon>
        <taxon>Insecta</taxon>
        <taxon>Pterygota</taxon>
        <taxon>Neoptera</taxon>
        <taxon>Endopterygota</taxon>
        <taxon>Diptera</taxon>
        <taxon>Nematocera</taxon>
        <taxon>Sciaroidea</taxon>
        <taxon>Sciaridae</taxon>
        <taxon>Pseudolycoriella</taxon>
    </lineage>
</organism>
<reference evidence="5" key="1">
    <citation type="submission" date="2022-07" db="EMBL/GenBank/DDBJ databases">
        <authorList>
            <person name="Trinca V."/>
            <person name="Uliana J.V.C."/>
            <person name="Torres T.T."/>
            <person name="Ward R.J."/>
            <person name="Monesi N."/>
        </authorList>
    </citation>
    <scope>NUCLEOTIDE SEQUENCE</scope>
    <source>
        <strain evidence="5">HSMRA1968</strain>
        <tissue evidence="5">Whole embryos</tissue>
    </source>
</reference>
<feature type="repeat" description="ANK" evidence="3">
    <location>
        <begin position="221"/>
        <end position="253"/>
    </location>
</feature>
<protein>
    <submittedName>
        <fullName evidence="5">NF-kappa-B inhibitor cactus</fullName>
    </submittedName>
</protein>
<dbReference type="Pfam" id="PF12796">
    <property type="entry name" value="Ank_2"/>
    <property type="match status" value="1"/>
</dbReference>
<dbReference type="Proteomes" id="UP001151699">
    <property type="component" value="Chromosome A"/>
</dbReference>
<dbReference type="InterPro" id="IPR051070">
    <property type="entry name" value="NF-kappa-B_inhibitor"/>
</dbReference>
<dbReference type="OrthoDB" id="20727at2759"/>
<dbReference type="SMART" id="SM00248">
    <property type="entry name" value="ANK"/>
    <property type="match status" value="6"/>
</dbReference>